<dbReference type="InterPro" id="IPR036388">
    <property type="entry name" value="WH-like_DNA-bd_sf"/>
</dbReference>
<dbReference type="Gene3D" id="1.10.10.10">
    <property type="entry name" value="Winged helix-like DNA-binding domain superfamily/Winged helix DNA-binding domain"/>
    <property type="match status" value="1"/>
</dbReference>
<name>A0ABV6K2H6_9LACO</name>
<gene>
    <name evidence="2" type="ORF">ACFFGS_05995</name>
</gene>
<proteinExistence type="predicted"/>
<comment type="caution">
    <text evidence="2">The sequence shown here is derived from an EMBL/GenBank/DDBJ whole genome shotgun (WGS) entry which is preliminary data.</text>
</comment>
<dbReference type="InterPro" id="IPR039422">
    <property type="entry name" value="MarR/SlyA-like"/>
</dbReference>
<dbReference type="RefSeq" id="WP_137645805.1">
    <property type="nucleotide sequence ID" value="NZ_BAABRM010000027.1"/>
</dbReference>
<dbReference type="Proteomes" id="UP001589855">
    <property type="component" value="Unassembled WGS sequence"/>
</dbReference>
<dbReference type="PANTHER" id="PTHR33164:SF57">
    <property type="entry name" value="MARR-FAMILY TRANSCRIPTIONAL REGULATOR"/>
    <property type="match status" value="1"/>
</dbReference>
<dbReference type="InterPro" id="IPR000835">
    <property type="entry name" value="HTH_MarR-typ"/>
</dbReference>
<evidence type="ECO:0000313" key="3">
    <source>
        <dbReference type="Proteomes" id="UP001589855"/>
    </source>
</evidence>
<evidence type="ECO:0000313" key="2">
    <source>
        <dbReference type="EMBL" id="MFC0423671.1"/>
    </source>
</evidence>
<keyword evidence="3" id="KW-1185">Reference proteome</keyword>
<protein>
    <submittedName>
        <fullName evidence="2">MarR family winged helix-turn-helix transcriptional regulator</fullName>
    </submittedName>
</protein>
<reference evidence="2 3" key="1">
    <citation type="submission" date="2024-09" db="EMBL/GenBank/DDBJ databases">
        <authorList>
            <person name="Sun Q."/>
            <person name="Mori K."/>
        </authorList>
    </citation>
    <scope>NUCLEOTIDE SEQUENCE [LARGE SCALE GENOMIC DNA]</scope>
    <source>
        <strain evidence="2 3">TBRC 4575</strain>
    </source>
</reference>
<dbReference type="Pfam" id="PF12802">
    <property type="entry name" value="MarR_2"/>
    <property type="match status" value="1"/>
</dbReference>
<dbReference type="InterPro" id="IPR036390">
    <property type="entry name" value="WH_DNA-bd_sf"/>
</dbReference>
<dbReference type="SUPFAM" id="SSF46785">
    <property type="entry name" value="Winged helix' DNA-binding domain"/>
    <property type="match status" value="1"/>
</dbReference>
<dbReference type="EMBL" id="JBHLUK010000057">
    <property type="protein sequence ID" value="MFC0423671.1"/>
    <property type="molecule type" value="Genomic_DNA"/>
</dbReference>
<organism evidence="2 3">
    <name type="scientific">Lactiplantibacillus plajomi</name>
    <dbReference type="NCBI Taxonomy" id="1457217"/>
    <lineage>
        <taxon>Bacteria</taxon>
        <taxon>Bacillati</taxon>
        <taxon>Bacillota</taxon>
        <taxon>Bacilli</taxon>
        <taxon>Lactobacillales</taxon>
        <taxon>Lactobacillaceae</taxon>
        <taxon>Lactiplantibacillus</taxon>
    </lineage>
</organism>
<evidence type="ECO:0000259" key="1">
    <source>
        <dbReference type="PROSITE" id="PS50995"/>
    </source>
</evidence>
<sequence>MQQPINYILDIMHLERDLKSLTTKWAKATGLKLNELRILVYVQQHPGVQIGEVANALTVAKASLAQNIGALIDNGWLMSQPIQEDRRLRVLTLTQKGTEWMKRVDNQLEASLATPSAHNLANRLNSLQV</sequence>
<dbReference type="SMART" id="SM00347">
    <property type="entry name" value="HTH_MARR"/>
    <property type="match status" value="1"/>
</dbReference>
<dbReference type="PROSITE" id="PS50995">
    <property type="entry name" value="HTH_MARR_2"/>
    <property type="match status" value="1"/>
</dbReference>
<dbReference type="PANTHER" id="PTHR33164">
    <property type="entry name" value="TRANSCRIPTIONAL REGULATOR, MARR FAMILY"/>
    <property type="match status" value="1"/>
</dbReference>
<feature type="domain" description="HTH marR-type" evidence="1">
    <location>
        <begin position="4"/>
        <end position="129"/>
    </location>
</feature>
<accession>A0ABV6K2H6</accession>